<keyword evidence="2" id="KW-1185">Reference proteome</keyword>
<name>A0A7W3SQW6_9BACL</name>
<dbReference type="AlphaFoldDB" id="A0A7W3SQW6"/>
<dbReference type="RefSeq" id="WP_182534570.1">
    <property type="nucleotide sequence ID" value="NZ_JACJIP010000004.1"/>
</dbReference>
<reference evidence="1 2" key="1">
    <citation type="submission" date="2020-08" db="EMBL/GenBank/DDBJ databases">
        <title>Genomic Encyclopedia of Type Strains, Phase III (KMG-III): the genomes of soil and plant-associated and newly described type strains.</title>
        <authorList>
            <person name="Whitman W."/>
        </authorList>
    </citation>
    <scope>NUCLEOTIDE SEQUENCE [LARGE SCALE GENOMIC DNA]</scope>
    <source>
        <strain evidence="1 2">CECT 8693</strain>
    </source>
</reference>
<dbReference type="EMBL" id="JACJIP010000004">
    <property type="protein sequence ID" value="MBA9084551.1"/>
    <property type="molecule type" value="Genomic_DNA"/>
</dbReference>
<evidence type="ECO:0000313" key="1">
    <source>
        <dbReference type="EMBL" id="MBA9084551.1"/>
    </source>
</evidence>
<proteinExistence type="predicted"/>
<gene>
    <name evidence="1" type="ORF">FHR92_001008</name>
</gene>
<sequence>MERTFYPAAYMRTIISSIHIARQKTSSLYLLAQDEKEGLRFFKLIKKTSDF</sequence>
<accession>A0A7W3SQW6</accession>
<comment type="caution">
    <text evidence="1">The sequence shown here is derived from an EMBL/GenBank/DDBJ whole genome shotgun (WGS) entry which is preliminary data.</text>
</comment>
<dbReference type="Proteomes" id="UP000567067">
    <property type="component" value="Unassembled WGS sequence"/>
</dbReference>
<evidence type="ECO:0000313" key="2">
    <source>
        <dbReference type="Proteomes" id="UP000567067"/>
    </source>
</evidence>
<organism evidence="1 2">
    <name type="scientific">Fontibacillus solani</name>
    <dbReference type="NCBI Taxonomy" id="1572857"/>
    <lineage>
        <taxon>Bacteria</taxon>
        <taxon>Bacillati</taxon>
        <taxon>Bacillota</taxon>
        <taxon>Bacilli</taxon>
        <taxon>Bacillales</taxon>
        <taxon>Paenibacillaceae</taxon>
        <taxon>Fontibacillus</taxon>
    </lineage>
</organism>
<protein>
    <submittedName>
        <fullName evidence="1">Uncharacterized protein</fullName>
    </submittedName>
</protein>